<keyword evidence="6" id="KW-0539">Nucleus</keyword>
<keyword evidence="2" id="KW-0479">Metal-binding</keyword>
<dbReference type="GO" id="GO:0008270">
    <property type="term" value="F:zinc ion binding"/>
    <property type="evidence" value="ECO:0007669"/>
    <property type="project" value="UniProtKB-KW"/>
</dbReference>
<keyword evidence="4" id="KW-0863">Zinc-finger</keyword>
<keyword evidence="3" id="KW-0677">Repeat</keyword>
<organism evidence="7 8">
    <name type="scientific">Cronartium quercuum f. sp. fusiforme G11</name>
    <dbReference type="NCBI Taxonomy" id="708437"/>
    <lineage>
        <taxon>Eukaryota</taxon>
        <taxon>Fungi</taxon>
        <taxon>Dikarya</taxon>
        <taxon>Basidiomycota</taxon>
        <taxon>Pucciniomycotina</taxon>
        <taxon>Pucciniomycetes</taxon>
        <taxon>Pucciniales</taxon>
        <taxon>Coleosporiaceae</taxon>
        <taxon>Cronartium</taxon>
    </lineage>
</organism>
<sequence>MSKNIQSMVVSLPSLFPSSLIDVPALKLEYVNRHRLLKHLGIRPWSCACGVSYARSDLLCRHKRKCPQAMGETELRVVAPPPSNMPNSVVYVPPAHCPSLVEPSARSDIHQVDLHAGARPPSYDQAVGYNPAPHISNEVWVQLPTQSPPTGPSNAYDYHHRPSAQGRVSNAPKEIEDFALPVHSHANVLPTHGNPLQPVSEEVEAYEPPQESSSEQVLQISHPASQVIRYSDPTFFITEEPISSPYYLNPNLWVLAFLCQRGQGFTIPTVGTLSRYMRKATVDMLSLLPMIHVPTLKASVMSIHLGYALCVAGAATDATEHGIAFANQSLLYKRPLVQRDFETEKNPFDFRFELLQTLLTYQFLGMYNRLDHQRQRAVNFNDTLVQNFRNLELTRIVQAAPDYVKLVLEGQMPLELAWRSWAKYETHKRTIFLVLMSAYQLSESPGLMAQDADVPLPCHEEAWNAPDAESWLVAMYRHTSKCLTDGKPAIGEESLPSLTDALAALSLGPAACPTPAALASVQCNLTGSSTALPPSCQNGLLPLTPPQIRQLGSFANVVLSHCEKMSNKNPQFAGTLIPTLKE</sequence>
<dbReference type="GO" id="GO:0000978">
    <property type="term" value="F:RNA polymerase II cis-regulatory region sequence-specific DNA binding"/>
    <property type="evidence" value="ECO:0007669"/>
    <property type="project" value="InterPro"/>
</dbReference>
<proteinExistence type="predicted"/>
<dbReference type="GO" id="GO:0000785">
    <property type="term" value="C:chromatin"/>
    <property type="evidence" value="ECO:0007669"/>
    <property type="project" value="TreeGrafter"/>
</dbReference>
<dbReference type="EMBL" id="MU167213">
    <property type="protein sequence ID" value="KAG0151417.1"/>
    <property type="molecule type" value="Genomic_DNA"/>
</dbReference>
<accession>A0A9P6TGF7</accession>
<evidence type="ECO:0000256" key="2">
    <source>
        <dbReference type="ARBA" id="ARBA00022723"/>
    </source>
</evidence>
<dbReference type="PANTHER" id="PTHR40626:SF11">
    <property type="entry name" value="ZINC FINGER PROTEIN YPR022C"/>
    <property type="match status" value="1"/>
</dbReference>
<evidence type="ECO:0000256" key="1">
    <source>
        <dbReference type="ARBA" id="ARBA00004123"/>
    </source>
</evidence>
<dbReference type="InterPro" id="IPR051059">
    <property type="entry name" value="VerF-like"/>
</dbReference>
<dbReference type="GO" id="GO:0005634">
    <property type="term" value="C:nucleus"/>
    <property type="evidence" value="ECO:0007669"/>
    <property type="project" value="UniProtKB-SubCell"/>
</dbReference>
<evidence type="ECO:0000313" key="8">
    <source>
        <dbReference type="Proteomes" id="UP000886653"/>
    </source>
</evidence>
<dbReference type="OrthoDB" id="1405595at2759"/>
<evidence type="ECO:0000256" key="4">
    <source>
        <dbReference type="ARBA" id="ARBA00022771"/>
    </source>
</evidence>
<dbReference type="AlphaFoldDB" id="A0A9P6TGF7"/>
<protein>
    <submittedName>
        <fullName evidence="7">Uncharacterized protein</fullName>
    </submittedName>
</protein>
<evidence type="ECO:0000256" key="6">
    <source>
        <dbReference type="ARBA" id="ARBA00023242"/>
    </source>
</evidence>
<dbReference type="Proteomes" id="UP000886653">
    <property type="component" value="Unassembled WGS sequence"/>
</dbReference>
<evidence type="ECO:0000313" key="7">
    <source>
        <dbReference type="EMBL" id="KAG0151417.1"/>
    </source>
</evidence>
<keyword evidence="8" id="KW-1185">Reference proteome</keyword>
<keyword evidence="5" id="KW-0862">Zinc</keyword>
<name>A0A9P6TGF7_9BASI</name>
<dbReference type="PANTHER" id="PTHR40626">
    <property type="entry name" value="MIP31509P"/>
    <property type="match status" value="1"/>
</dbReference>
<evidence type="ECO:0000256" key="5">
    <source>
        <dbReference type="ARBA" id="ARBA00022833"/>
    </source>
</evidence>
<evidence type="ECO:0000256" key="3">
    <source>
        <dbReference type="ARBA" id="ARBA00022737"/>
    </source>
</evidence>
<comment type="subcellular location">
    <subcellularLocation>
        <location evidence="1">Nucleus</location>
    </subcellularLocation>
</comment>
<comment type="caution">
    <text evidence="7">The sequence shown here is derived from an EMBL/GenBank/DDBJ whole genome shotgun (WGS) entry which is preliminary data.</text>
</comment>
<gene>
    <name evidence="7" type="ORF">CROQUDRAFT_86836</name>
</gene>
<reference evidence="7" key="1">
    <citation type="submission" date="2013-11" db="EMBL/GenBank/DDBJ databases">
        <title>Genome sequence of the fusiform rust pathogen reveals effectors for host alternation and coevolution with pine.</title>
        <authorList>
            <consortium name="DOE Joint Genome Institute"/>
            <person name="Smith K."/>
            <person name="Pendleton A."/>
            <person name="Kubisiak T."/>
            <person name="Anderson C."/>
            <person name="Salamov A."/>
            <person name="Aerts A."/>
            <person name="Riley R."/>
            <person name="Clum A."/>
            <person name="Lindquist E."/>
            <person name="Ence D."/>
            <person name="Campbell M."/>
            <person name="Kronenberg Z."/>
            <person name="Feau N."/>
            <person name="Dhillon B."/>
            <person name="Hamelin R."/>
            <person name="Burleigh J."/>
            <person name="Smith J."/>
            <person name="Yandell M."/>
            <person name="Nelson C."/>
            <person name="Grigoriev I."/>
            <person name="Davis J."/>
        </authorList>
    </citation>
    <scope>NUCLEOTIDE SEQUENCE</scope>
    <source>
        <strain evidence="7">G11</strain>
    </source>
</reference>
<dbReference type="GO" id="GO:0000981">
    <property type="term" value="F:DNA-binding transcription factor activity, RNA polymerase II-specific"/>
    <property type="evidence" value="ECO:0007669"/>
    <property type="project" value="InterPro"/>
</dbReference>